<reference evidence="1" key="1">
    <citation type="submission" date="2020-11" db="EMBL/GenBank/DDBJ databases">
        <title>Whole-genome analyses of Nonomuraea sp. K274.</title>
        <authorList>
            <person name="Veyisoglu A."/>
        </authorList>
    </citation>
    <scope>NUCLEOTIDE SEQUENCE</scope>
    <source>
        <strain evidence="1">K274</strain>
    </source>
</reference>
<protein>
    <submittedName>
        <fullName evidence="1">Uncharacterized protein</fullName>
    </submittedName>
</protein>
<evidence type="ECO:0000313" key="2">
    <source>
        <dbReference type="Proteomes" id="UP000605361"/>
    </source>
</evidence>
<proteinExistence type="predicted"/>
<dbReference type="AlphaFoldDB" id="A0A931AMK8"/>
<dbReference type="EMBL" id="JADOGI010000313">
    <property type="protein sequence ID" value="MBF8193734.1"/>
    <property type="molecule type" value="Genomic_DNA"/>
</dbReference>
<sequence>MLAVVDIDRHFGSQSGAVRKSLPPDRRSSHEELAALALWVAELAADLVVVESALQ</sequence>
<keyword evidence="2" id="KW-1185">Reference proteome</keyword>
<dbReference type="RefSeq" id="WP_195902586.1">
    <property type="nucleotide sequence ID" value="NZ_JADOGI010000313.1"/>
</dbReference>
<organism evidence="1 2">
    <name type="scientific">Nonomuraea cypriaca</name>
    <dbReference type="NCBI Taxonomy" id="1187855"/>
    <lineage>
        <taxon>Bacteria</taxon>
        <taxon>Bacillati</taxon>
        <taxon>Actinomycetota</taxon>
        <taxon>Actinomycetes</taxon>
        <taxon>Streptosporangiales</taxon>
        <taxon>Streptosporangiaceae</taxon>
        <taxon>Nonomuraea</taxon>
    </lineage>
</organism>
<gene>
    <name evidence="1" type="ORF">ITP53_50270</name>
</gene>
<accession>A0A931AMK8</accession>
<name>A0A931AMK8_9ACTN</name>
<comment type="caution">
    <text evidence="1">The sequence shown here is derived from an EMBL/GenBank/DDBJ whole genome shotgun (WGS) entry which is preliminary data.</text>
</comment>
<dbReference type="Proteomes" id="UP000605361">
    <property type="component" value="Unassembled WGS sequence"/>
</dbReference>
<evidence type="ECO:0000313" key="1">
    <source>
        <dbReference type="EMBL" id="MBF8193734.1"/>
    </source>
</evidence>